<comment type="cofactor">
    <cofactor evidence="10">
        <name>Mg(2+)</name>
        <dbReference type="ChEBI" id="CHEBI:18420"/>
    </cofactor>
    <text evidence="10">Binds 1 Mg(2+) ion per subunit. The magnesium ion binds only when substrate is bound.</text>
</comment>
<keyword evidence="4 10" id="KW-0963">Cytoplasm</keyword>
<feature type="binding site" evidence="10">
    <location>
        <position position="39"/>
    </location>
    <ligand>
        <name>Mn(2+)</name>
        <dbReference type="ChEBI" id="CHEBI:29035"/>
    </ligand>
</feature>
<dbReference type="Gene3D" id="3.90.79.10">
    <property type="entry name" value="Nucleoside Triphosphate Pyrophosphohydrolase"/>
    <property type="match status" value="1"/>
</dbReference>
<organism evidence="13 14">
    <name type="scientific">Halomonas korlensis</name>
    <dbReference type="NCBI Taxonomy" id="463301"/>
    <lineage>
        <taxon>Bacteria</taxon>
        <taxon>Pseudomonadati</taxon>
        <taxon>Pseudomonadota</taxon>
        <taxon>Gammaproteobacteria</taxon>
        <taxon>Oceanospirillales</taxon>
        <taxon>Halomonadaceae</taxon>
        <taxon>Halomonas</taxon>
    </lineage>
</organism>
<evidence type="ECO:0000256" key="5">
    <source>
        <dbReference type="ARBA" id="ARBA00022723"/>
    </source>
</evidence>
<feature type="active site" evidence="10 11">
    <location>
        <position position="81"/>
    </location>
</feature>
<evidence type="ECO:0000256" key="4">
    <source>
        <dbReference type="ARBA" id="ARBA00022490"/>
    </source>
</evidence>
<comment type="catalytic activity">
    <reaction evidence="10">
        <text>isopentenyl diphosphate = dimethylallyl diphosphate</text>
        <dbReference type="Rhea" id="RHEA:23284"/>
        <dbReference type="ChEBI" id="CHEBI:57623"/>
        <dbReference type="ChEBI" id="CHEBI:128769"/>
        <dbReference type="EC" id="5.3.3.2"/>
    </reaction>
</comment>
<evidence type="ECO:0000313" key="13">
    <source>
        <dbReference type="EMBL" id="SFU73493.1"/>
    </source>
</evidence>
<accession>A0A1I7IKP2</accession>
<dbReference type="Proteomes" id="UP000198693">
    <property type="component" value="Unassembled WGS sequence"/>
</dbReference>
<dbReference type="AlphaFoldDB" id="A0A1I7IKP2"/>
<evidence type="ECO:0000256" key="9">
    <source>
        <dbReference type="ARBA" id="ARBA00023235"/>
    </source>
</evidence>
<dbReference type="EMBL" id="FPBP01000007">
    <property type="protein sequence ID" value="SFU73493.1"/>
    <property type="molecule type" value="Genomic_DNA"/>
</dbReference>
<evidence type="ECO:0000256" key="7">
    <source>
        <dbReference type="ARBA" id="ARBA00023211"/>
    </source>
</evidence>
<dbReference type="Pfam" id="PF00293">
    <property type="entry name" value="NUDIX"/>
    <property type="match status" value="1"/>
</dbReference>
<feature type="active site" evidence="10 11">
    <location>
        <position position="128"/>
    </location>
</feature>
<dbReference type="OrthoDB" id="9809458at2"/>
<dbReference type="NCBIfam" id="TIGR02150">
    <property type="entry name" value="IPP_isom_1"/>
    <property type="match status" value="1"/>
</dbReference>
<reference evidence="14" key="1">
    <citation type="submission" date="2016-10" db="EMBL/GenBank/DDBJ databases">
        <authorList>
            <person name="Varghese N."/>
            <person name="Submissions S."/>
        </authorList>
    </citation>
    <scope>NUCLEOTIDE SEQUENCE [LARGE SCALE GENOMIC DNA]</scope>
    <source>
        <strain evidence="14">CGMCC 1.6981</strain>
    </source>
</reference>
<comment type="cofactor">
    <cofactor evidence="10">
        <name>Mn(2+)</name>
        <dbReference type="ChEBI" id="CHEBI:29035"/>
    </cofactor>
    <text evidence="10">Binds 1 Mn(2+) ion per subunit.</text>
</comment>
<dbReference type="PANTHER" id="PTHR10885">
    <property type="entry name" value="ISOPENTENYL-DIPHOSPHATE DELTA-ISOMERASE"/>
    <property type="match status" value="1"/>
</dbReference>
<dbReference type="GO" id="GO:0009240">
    <property type="term" value="P:isopentenyl diphosphate biosynthetic process"/>
    <property type="evidence" value="ECO:0007669"/>
    <property type="project" value="TreeGrafter"/>
</dbReference>
<comment type="function">
    <text evidence="10">Catalyzes the 1,3-allylic rearrangement of the homoallylic substrate isopentenyl (IPP) to its highly electrophilic allylic isomer, dimethylallyl diphosphate (DMAPP).</text>
</comment>
<keyword evidence="14" id="KW-1185">Reference proteome</keyword>
<dbReference type="GO" id="GO:0046872">
    <property type="term" value="F:metal ion binding"/>
    <property type="evidence" value="ECO:0007669"/>
    <property type="project" value="UniProtKB-KW"/>
</dbReference>
<sequence length="194" mass="22874">MENAVESERDEVVSFDGEELILVDAEDQELGYLNKAKCHVGEGVLHRAFSLFVFNADGELLLQQRSEGKRLWPLYWSNSCCSHPRRGERMEEAAKRRLRQEVGIEAVFDYLYKFRYQAQFDPNGAEHEMCWVYLGSSGEVPHPNRQEIADWCWITPTRLDAELANHPERYTPWLKMEWARLRSEFASELKRYIR</sequence>
<dbReference type="PROSITE" id="PS51462">
    <property type="entry name" value="NUDIX"/>
    <property type="match status" value="1"/>
</dbReference>
<feature type="binding site" evidence="10">
    <location>
        <position position="46"/>
    </location>
    <ligand>
        <name>Mn(2+)</name>
        <dbReference type="ChEBI" id="CHEBI:29035"/>
    </ligand>
</feature>
<dbReference type="GO" id="GO:0004452">
    <property type="term" value="F:isopentenyl-diphosphate delta-isomerase activity"/>
    <property type="evidence" value="ECO:0007669"/>
    <property type="project" value="UniProtKB-UniRule"/>
</dbReference>
<dbReference type="InterPro" id="IPR015797">
    <property type="entry name" value="NUDIX_hydrolase-like_dom_sf"/>
</dbReference>
<dbReference type="PANTHER" id="PTHR10885:SF0">
    <property type="entry name" value="ISOPENTENYL-DIPHOSPHATE DELTA-ISOMERASE"/>
    <property type="match status" value="1"/>
</dbReference>
<evidence type="ECO:0000256" key="2">
    <source>
        <dbReference type="ARBA" id="ARBA00007579"/>
    </source>
</evidence>
<proteinExistence type="inferred from homology"/>
<gene>
    <name evidence="10" type="primary">idi</name>
    <name evidence="13" type="ORF">SAMN04487955_10798</name>
</gene>
<evidence type="ECO:0000259" key="12">
    <source>
        <dbReference type="PROSITE" id="PS51462"/>
    </source>
</evidence>
<evidence type="ECO:0000256" key="6">
    <source>
        <dbReference type="ARBA" id="ARBA00022842"/>
    </source>
</evidence>
<dbReference type="NCBIfam" id="NF002995">
    <property type="entry name" value="PRK03759.1"/>
    <property type="match status" value="1"/>
</dbReference>
<comment type="pathway">
    <text evidence="1 10">Isoprenoid biosynthesis; dimethylallyl diphosphate biosynthesis; dimethylallyl diphosphate from isopentenyl diphosphate: step 1/1.</text>
</comment>
<dbReference type="HAMAP" id="MF_00202">
    <property type="entry name" value="Idi"/>
    <property type="match status" value="1"/>
</dbReference>
<dbReference type="GO" id="GO:0005737">
    <property type="term" value="C:cytoplasm"/>
    <property type="evidence" value="ECO:0007669"/>
    <property type="project" value="UniProtKB-SubCell"/>
</dbReference>
<dbReference type="RefSeq" id="WP_089795813.1">
    <property type="nucleotide sequence ID" value="NZ_FPBP01000007.1"/>
</dbReference>
<dbReference type="UniPathway" id="UPA00059">
    <property type="reaction ID" value="UER00104"/>
</dbReference>
<dbReference type="InterPro" id="IPR000086">
    <property type="entry name" value="NUDIX_hydrolase_dom"/>
</dbReference>
<dbReference type="CDD" id="cd02885">
    <property type="entry name" value="NUDIX_IPP_Isomerase"/>
    <property type="match status" value="1"/>
</dbReference>
<evidence type="ECO:0000256" key="3">
    <source>
        <dbReference type="ARBA" id="ARBA00012057"/>
    </source>
</evidence>
<keyword evidence="7 10" id="KW-0464">Manganese</keyword>
<dbReference type="PIRSF" id="PIRSF018427">
    <property type="entry name" value="Isopntndiph_ism"/>
    <property type="match status" value="1"/>
</dbReference>
<dbReference type="InterPro" id="IPR056375">
    <property type="entry name" value="Idi_bact"/>
</dbReference>
<comment type="subcellular location">
    <subcellularLocation>
        <location evidence="10">Cytoplasm</location>
    </subcellularLocation>
</comment>
<evidence type="ECO:0000256" key="8">
    <source>
        <dbReference type="ARBA" id="ARBA00023229"/>
    </source>
</evidence>
<protein>
    <recommendedName>
        <fullName evidence="3 10">Isopentenyl-diphosphate Delta-isomerase</fullName>
        <shortName evidence="10">IPP isomerase</shortName>
        <ecNumber evidence="3 10">5.3.3.2</ecNumber>
    </recommendedName>
    <alternativeName>
        <fullName evidence="10">IPP:DMAPP isomerase</fullName>
    </alternativeName>
    <alternativeName>
        <fullName evidence="10">Isopentenyl pyrophosphate isomerase</fullName>
    </alternativeName>
</protein>
<feature type="domain" description="Nudix hydrolase" evidence="12">
    <location>
        <begin position="44"/>
        <end position="176"/>
    </location>
</feature>
<evidence type="ECO:0000256" key="10">
    <source>
        <dbReference type="HAMAP-Rule" id="MF_00202"/>
    </source>
</evidence>
<dbReference type="InterPro" id="IPR011876">
    <property type="entry name" value="IsopentenylPP_isomerase_typ1"/>
</dbReference>
<keyword evidence="6 10" id="KW-0460">Magnesium</keyword>
<evidence type="ECO:0000256" key="11">
    <source>
        <dbReference type="PIRSR" id="PIRSR018427-1"/>
    </source>
</evidence>
<dbReference type="EC" id="5.3.3.2" evidence="3 10"/>
<keyword evidence="9 10" id="KW-0413">Isomerase</keyword>
<evidence type="ECO:0000313" key="14">
    <source>
        <dbReference type="Proteomes" id="UP000198693"/>
    </source>
</evidence>
<evidence type="ECO:0000256" key="1">
    <source>
        <dbReference type="ARBA" id="ARBA00004826"/>
    </source>
</evidence>
<dbReference type="SUPFAM" id="SSF55811">
    <property type="entry name" value="Nudix"/>
    <property type="match status" value="1"/>
</dbReference>
<feature type="binding site" evidence="10">
    <location>
        <position position="128"/>
    </location>
    <ligand>
        <name>Mn(2+)</name>
        <dbReference type="ChEBI" id="CHEBI:29035"/>
    </ligand>
</feature>
<name>A0A1I7IKP2_9GAMM</name>
<keyword evidence="8 10" id="KW-0414">Isoprene biosynthesis</keyword>
<dbReference type="STRING" id="463301.SAMN04487955_10798"/>
<feature type="binding site" evidence="10">
    <location>
        <position position="101"/>
    </location>
    <ligand>
        <name>Mg(2+)</name>
        <dbReference type="ChEBI" id="CHEBI:18420"/>
    </ligand>
</feature>
<comment type="similarity">
    <text evidence="2 10">Belongs to the IPP isomerase type 1 family.</text>
</comment>
<feature type="binding site" evidence="10">
    <location>
        <position position="83"/>
    </location>
    <ligand>
        <name>Mn(2+)</name>
        <dbReference type="ChEBI" id="CHEBI:29035"/>
    </ligand>
</feature>
<dbReference type="GO" id="GO:0050992">
    <property type="term" value="P:dimethylallyl diphosphate biosynthetic process"/>
    <property type="evidence" value="ECO:0007669"/>
    <property type="project" value="UniProtKB-UniRule"/>
</dbReference>
<keyword evidence="5 10" id="KW-0479">Metal-binding</keyword>
<feature type="binding site" evidence="10">
    <location>
        <position position="126"/>
    </location>
    <ligand>
        <name>Mn(2+)</name>
        <dbReference type="ChEBI" id="CHEBI:29035"/>
    </ligand>
</feature>